<evidence type="ECO:0000259" key="8">
    <source>
        <dbReference type="SMART" id="SM01386"/>
    </source>
</evidence>
<dbReference type="InterPro" id="IPR023029">
    <property type="entry name" value="Ribosomal_uS15_arc_euk"/>
</dbReference>
<evidence type="ECO:0000256" key="4">
    <source>
        <dbReference type="ARBA" id="ARBA00035165"/>
    </source>
</evidence>
<dbReference type="InterPro" id="IPR012606">
    <property type="entry name" value="Ribosomal_uS15_N"/>
</dbReference>
<protein>
    <recommendedName>
        <fullName evidence="4">Small ribosomal subunit protein uS15</fullName>
    </recommendedName>
    <alternativeName>
        <fullName evidence="5">40S ribosomal protein S13</fullName>
    </alternativeName>
</protein>
<evidence type="ECO:0000256" key="2">
    <source>
        <dbReference type="ARBA" id="ARBA00022980"/>
    </source>
</evidence>
<name>A0A6P3EL47_OCTDE</name>
<keyword evidence="2" id="KW-0689">Ribosomal protein</keyword>
<evidence type="ECO:0000256" key="6">
    <source>
        <dbReference type="ARBA" id="ARBA00045441"/>
    </source>
</evidence>
<comment type="subunit">
    <text evidence="7">Component of the small ribosomal subunit. Part of the small subunit (SSU) processome, composed of more than 70 proteins and the RNA chaperone small nucleolar RNA (snoRNA) U3.</text>
</comment>
<dbReference type="GO" id="GO:0070181">
    <property type="term" value="F:small ribosomal subunit rRNA binding"/>
    <property type="evidence" value="ECO:0007669"/>
    <property type="project" value="TreeGrafter"/>
</dbReference>
<dbReference type="InterPro" id="IPR009068">
    <property type="entry name" value="uS15_NS1_RNA-bd_sf"/>
</dbReference>
<proteinExistence type="inferred from homology"/>
<keyword evidence="9" id="KW-1185">Reference proteome</keyword>
<dbReference type="SUPFAM" id="SSF47060">
    <property type="entry name" value="S15/NS1 RNA-binding domain"/>
    <property type="match status" value="1"/>
</dbReference>
<evidence type="ECO:0000313" key="9">
    <source>
        <dbReference type="Proteomes" id="UP000515203"/>
    </source>
</evidence>
<evidence type="ECO:0000256" key="5">
    <source>
        <dbReference type="ARBA" id="ARBA00035470"/>
    </source>
</evidence>
<dbReference type="FunFam" id="4.10.860.130:FF:000001">
    <property type="entry name" value="40S ribosomal protein S13"/>
    <property type="match status" value="1"/>
</dbReference>
<dbReference type="InParanoid" id="A0A6P3EL47"/>
<dbReference type="RefSeq" id="XP_004625479.1">
    <property type="nucleotide sequence ID" value="XM_004625422.3"/>
</dbReference>
<dbReference type="OrthoDB" id="623277at2759"/>
<comment type="similarity">
    <text evidence="1">Belongs to the universal ribosomal protein uS15 family.</text>
</comment>
<dbReference type="GO" id="GO:0006412">
    <property type="term" value="P:translation"/>
    <property type="evidence" value="ECO:0007669"/>
    <property type="project" value="InterPro"/>
</dbReference>
<dbReference type="GO" id="GO:0003735">
    <property type="term" value="F:structural constituent of ribosome"/>
    <property type="evidence" value="ECO:0007669"/>
    <property type="project" value="InterPro"/>
</dbReference>
<reference evidence="10" key="1">
    <citation type="submission" date="2025-08" db="UniProtKB">
        <authorList>
            <consortium name="RefSeq"/>
        </authorList>
    </citation>
    <scope>IDENTIFICATION</scope>
</reference>
<feature type="domain" description="Small ribosomal subunit protein uS15 N-terminal" evidence="8">
    <location>
        <begin position="1"/>
        <end position="57"/>
    </location>
</feature>
<keyword evidence="3" id="KW-0687">Ribonucleoprotein</keyword>
<dbReference type="PANTHER" id="PTHR11885">
    <property type="entry name" value="RIBOSOMAL PROTEIN S15P/S13E"/>
    <property type="match status" value="1"/>
</dbReference>
<dbReference type="PANTHER" id="PTHR11885:SF20">
    <property type="entry name" value="SMALL RIBOSOMAL SUBUNIT PROTEIN US15"/>
    <property type="match status" value="1"/>
</dbReference>
<sequence>MHAPKTGMSQSALLYHRSVPTWLKLTSDDVKEPIYKLGKKGLTPSHIGVFLRDSHSVAQVRFVTGNKILRILNPRGLAPDLSEDHYHLIKKAVAAQKNQERNRKEKDAKFLLIFIESWIHQLARYYKINRVLLTNWKYESSTAFALVA</sequence>
<evidence type="ECO:0000256" key="3">
    <source>
        <dbReference type="ARBA" id="ARBA00023274"/>
    </source>
</evidence>
<dbReference type="GO" id="GO:0022627">
    <property type="term" value="C:cytosolic small ribosomal subunit"/>
    <property type="evidence" value="ECO:0007669"/>
    <property type="project" value="TreeGrafter"/>
</dbReference>
<dbReference type="Gene3D" id="4.10.860.130">
    <property type="match status" value="1"/>
</dbReference>
<dbReference type="FunFam" id="1.10.287.10:FF:000003">
    <property type="entry name" value="40S ribosomal protein S13"/>
    <property type="match status" value="1"/>
</dbReference>
<gene>
    <name evidence="10" type="primary">LOC101571522</name>
</gene>
<organism evidence="9 10">
    <name type="scientific">Octodon degus</name>
    <name type="common">Degu</name>
    <name type="synonym">Sciurus degus</name>
    <dbReference type="NCBI Taxonomy" id="10160"/>
    <lineage>
        <taxon>Eukaryota</taxon>
        <taxon>Metazoa</taxon>
        <taxon>Chordata</taxon>
        <taxon>Craniata</taxon>
        <taxon>Vertebrata</taxon>
        <taxon>Euteleostomi</taxon>
        <taxon>Mammalia</taxon>
        <taxon>Eutheria</taxon>
        <taxon>Euarchontoglires</taxon>
        <taxon>Glires</taxon>
        <taxon>Rodentia</taxon>
        <taxon>Hystricomorpha</taxon>
        <taxon>Octodontidae</taxon>
        <taxon>Octodon</taxon>
    </lineage>
</organism>
<evidence type="ECO:0000313" key="10">
    <source>
        <dbReference type="RefSeq" id="XP_004625479.1"/>
    </source>
</evidence>
<evidence type="ECO:0000256" key="7">
    <source>
        <dbReference type="ARBA" id="ARBA00046547"/>
    </source>
</evidence>
<dbReference type="Pfam" id="PF08069">
    <property type="entry name" value="Ribosomal_S13_N"/>
    <property type="match status" value="1"/>
</dbReference>
<comment type="function">
    <text evidence="6">Component of the small ribosomal subunit. The ribosome is a large ribonucleoprotein complex responsible for the synthesis of proteins in the cell. Part of the small subunit (SSU) processome, first precursor of the small eukaryotic ribosomal subunit. During the assembly of the SSU processome in the nucleolus, many ribosome biogenesis factors, an RNA chaperone and ribosomal proteins associate with the nascent pre-rRNA and work in concert to generate RNA folding, modifications, rearrangements and cleavage as well as targeted degradation of pre-ribosomal RNA by the RNA exosome.</text>
</comment>
<dbReference type="Proteomes" id="UP000515203">
    <property type="component" value="Unplaced"/>
</dbReference>
<dbReference type="GeneID" id="101571522"/>
<accession>A0A6P3EL47</accession>
<dbReference type="AlphaFoldDB" id="A0A6P3EL47"/>
<evidence type="ECO:0000256" key="1">
    <source>
        <dbReference type="ARBA" id="ARBA00008434"/>
    </source>
</evidence>
<dbReference type="SMART" id="SM01386">
    <property type="entry name" value="Ribosomal_S13_N"/>
    <property type="match status" value="1"/>
</dbReference>
<dbReference type="Gene3D" id="1.10.287.10">
    <property type="entry name" value="S15/NS1, RNA-binding"/>
    <property type="match status" value="1"/>
</dbReference>
<dbReference type="GO" id="GO:0005730">
    <property type="term" value="C:nucleolus"/>
    <property type="evidence" value="ECO:0007669"/>
    <property type="project" value="TreeGrafter"/>
</dbReference>